<dbReference type="RefSeq" id="WP_007404194.1">
    <property type="nucleotide sequence ID" value="NZ_BBJS01000050.1"/>
</dbReference>
<dbReference type="Pfam" id="PF13377">
    <property type="entry name" value="Peripla_BP_3"/>
    <property type="match status" value="1"/>
</dbReference>
<dbReference type="SUPFAM" id="SSF47413">
    <property type="entry name" value="lambda repressor-like DNA-binding domains"/>
    <property type="match status" value="1"/>
</dbReference>
<reference evidence="5 6" key="1">
    <citation type="submission" date="2014-08" db="EMBL/GenBank/DDBJ databases">
        <title>Whole genome shotgun sequence of Sphingomonas paucimobilis NBRC 13935.</title>
        <authorList>
            <person name="Hosoyama A."/>
            <person name="Hashimoto M."/>
            <person name="Hosoyama Y."/>
            <person name="Noguchi M."/>
            <person name="Uohara A."/>
            <person name="Ohji S."/>
            <person name="Katano-Makiyama Y."/>
            <person name="Ichikawa N."/>
            <person name="Kimura A."/>
            <person name="Yamazoe A."/>
            <person name="Fujita N."/>
        </authorList>
    </citation>
    <scope>NUCLEOTIDE SEQUENCE [LARGE SCALE GENOMIC DNA]</scope>
    <source>
        <strain evidence="5 6">NBRC 13935</strain>
    </source>
</reference>
<dbReference type="GO" id="GO:0000976">
    <property type="term" value="F:transcription cis-regulatory region binding"/>
    <property type="evidence" value="ECO:0007669"/>
    <property type="project" value="TreeGrafter"/>
</dbReference>
<dbReference type="InterPro" id="IPR010982">
    <property type="entry name" value="Lambda_DNA-bd_dom_sf"/>
</dbReference>
<keyword evidence="3" id="KW-0804">Transcription</keyword>
<dbReference type="EMBL" id="BBJS01000050">
    <property type="protein sequence ID" value="GAN15077.1"/>
    <property type="molecule type" value="Genomic_DNA"/>
</dbReference>
<keyword evidence="6" id="KW-1185">Reference proteome</keyword>
<evidence type="ECO:0000313" key="6">
    <source>
        <dbReference type="Proteomes" id="UP000032025"/>
    </source>
</evidence>
<dbReference type="PANTHER" id="PTHR30146">
    <property type="entry name" value="LACI-RELATED TRANSCRIPTIONAL REPRESSOR"/>
    <property type="match status" value="1"/>
</dbReference>
<dbReference type="Gene3D" id="3.40.50.2300">
    <property type="match status" value="2"/>
</dbReference>
<dbReference type="CDD" id="cd06295">
    <property type="entry name" value="PBP1_CelR"/>
    <property type="match status" value="1"/>
</dbReference>
<feature type="domain" description="HTH lacI-type" evidence="4">
    <location>
        <begin position="7"/>
        <end position="61"/>
    </location>
</feature>
<dbReference type="AlphaFoldDB" id="A0A0C9NFP6"/>
<dbReference type="Pfam" id="PF00356">
    <property type="entry name" value="LacI"/>
    <property type="match status" value="1"/>
</dbReference>
<dbReference type="SMART" id="SM00354">
    <property type="entry name" value="HTH_LACI"/>
    <property type="match status" value="1"/>
</dbReference>
<dbReference type="PROSITE" id="PS50932">
    <property type="entry name" value="HTH_LACI_2"/>
    <property type="match status" value="1"/>
</dbReference>
<dbReference type="PANTHER" id="PTHR30146:SF120">
    <property type="entry name" value="ALANINE RACEMASE"/>
    <property type="match status" value="1"/>
</dbReference>
<dbReference type="InterPro" id="IPR000843">
    <property type="entry name" value="HTH_LacI"/>
</dbReference>
<dbReference type="SUPFAM" id="SSF53822">
    <property type="entry name" value="Periplasmic binding protein-like I"/>
    <property type="match status" value="1"/>
</dbReference>
<dbReference type="Proteomes" id="UP000032025">
    <property type="component" value="Unassembled WGS sequence"/>
</dbReference>
<protein>
    <submittedName>
        <fullName evidence="5">DNA, contig: SP650</fullName>
    </submittedName>
</protein>
<keyword evidence="1" id="KW-0805">Transcription regulation</keyword>
<gene>
    <name evidence="5" type="ORF">SP6_50_00780</name>
</gene>
<dbReference type="CDD" id="cd01392">
    <property type="entry name" value="HTH_LacI"/>
    <property type="match status" value="1"/>
</dbReference>
<dbReference type="GO" id="GO:0003700">
    <property type="term" value="F:DNA-binding transcription factor activity"/>
    <property type="evidence" value="ECO:0007669"/>
    <property type="project" value="TreeGrafter"/>
</dbReference>
<evidence type="ECO:0000256" key="2">
    <source>
        <dbReference type="ARBA" id="ARBA00023125"/>
    </source>
</evidence>
<accession>A0A0C9NFP6</accession>
<dbReference type="GeneID" id="78526166"/>
<organism evidence="5 6">
    <name type="scientific">Sphingomonas paucimobilis NBRC 13935</name>
    <dbReference type="NCBI Taxonomy" id="1219050"/>
    <lineage>
        <taxon>Bacteria</taxon>
        <taxon>Pseudomonadati</taxon>
        <taxon>Pseudomonadota</taxon>
        <taxon>Alphaproteobacteria</taxon>
        <taxon>Sphingomonadales</taxon>
        <taxon>Sphingomonadaceae</taxon>
        <taxon>Sphingomonas</taxon>
    </lineage>
</organism>
<proteinExistence type="predicted"/>
<dbReference type="Gene3D" id="1.10.260.40">
    <property type="entry name" value="lambda repressor-like DNA-binding domains"/>
    <property type="match status" value="1"/>
</dbReference>
<evidence type="ECO:0000256" key="3">
    <source>
        <dbReference type="ARBA" id="ARBA00023163"/>
    </source>
</evidence>
<evidence type="ECO:0000313" key="5">
    <source>
        <dbReference type="EMBL" id="GAN15077.1"/>
    </source>
</evidence>
<dbReference type="InterPro" id="IPR028082">
    <property type="entry name" value="Peripla_BP_I"/>
</dbReference>
<name>A0A0C9NFP6_SPHPI</name>
<evidence type="ECO:0000259" key="4">
    <source>
        <dbReference type="PROSITE" id="PS50932"/>
    </source>
</evidence>
<sequence length="343" mass="36577">MVGQRKPTSFDIAQLAGVSQPTVSRALRGSPSVSAATRARIQAIAKTLNYTVDRAASNLRSGQTRTLALLLFRDPSPGRTLINPFFLGMLGSIMESCAEVGYDLLVSFQNVENDWQADYEDSHRADGLILLGYGDYADYREQLDQLVARGTHFVRWGSVAPGQPGLTIGCDNHAGALAATRHLIAQGRTRIAFLGDATDHYPEFHDRYRGYCDALAEAGLACDPALQVGAISSEEEGERAARALLARELPFDGIMAASDLIALAAMRVLAEAGRRVPTDVSVVGFDDIPAASFAHPPLSTVVQDAAAAGRLLVRALLAEIAGKPRTANLLPATLVVRGSSVRP</sequence>
<keyword evidence="2" id="KW-0238">DNA-binding</keyword>
<evidence type="ECO:0000256" key="1">
    <source>
        <dbReference type="ARBA" id="ARBA00023015"/>
    </source>
</evidence>
<comment type="caution">
    <text evidence="5">The sequence shown here is derived from an EMBL/GenBank/DDBJ whole genome shotgun (WGS) entry which is preliminary data.</text>
</comment>
<dbReference type="InterPro" id="IPR046335">
    <property type="entry name" value="LacI/GalR-like_sensor"/>
</dbReference>